<evidence type="ECO:0000256" key="2">
    <source>
        <dbReference type="ARBA" id="ARBA00023242"/>
    </source>
</evidence>
<dbReference type="PANTHER" id="PTHR31001">
    <property type="entry name" value="UNCHARACTERIZED TRANSCRIPTIONAL REGULATORY PROTEIN"/>
    <property type="match status" value="1"/>
</dbReference>
<dbReference type="Pfam" id="PF04082">
    <property type="entry name" value="Fungal_trans"/>
    <property type="match status" value="1"/>
</dbReference>
<keyword evidence="4" id="KW-1133">Transmembrane helix</keyword>
<keyword evidence="4" id="KW-0812">Transmembrane</keyword>
<proteinExistence type="predicted"/>
<evidence type="ECO:0000256" key="1">
    <source>
        <dbReference type="ARBA" id="ARBA00004123"/>
    </source>
</evidence>
<evidence type="ECO:0000313" key="7">
    <source>
        <dbReference type="Proteomes" id="UP001217417"/>
    </source>
</evidence>
<feature type="region of interest" description="Disordered" evidence="3">
    <location>
        <begin position="62"/>
        <end position="85"/>
    </location>
</feature>
<accession>A0AAD7VPE2</accession>
<name>A0AAD7VPE2_9ASCO</name>
<evidence type="ECO:0000256" key="3">
    <source>
        <dbReference type="SAM" id="MobiDB-lite"/>
    </source>
</evidence>
<organism evidence="6 7">
    <name type="scientific">Lipomyces tetrasporus</name>
    <dbReference type="NCBI Taxonomy" id="54092"/>
    <lineage>
        <taxon>Eukaryota</taxon>
        <taxon>Fungi</taxon>
        <taxon>Dikarya</taxon>
        <taxon>Ascomycota</taxon>
        <taxon>Saccharomycotina</taxon>
        <taxon>Lipomycetes</taxon>
        <taxon>Lipomycetales</taxon>
        <taxon>Lipomycetaceae</taxon>
        <taxon>Lipomyces</taxon>
    </lineage>
</organism>
<evidence type="ECO:0000259" key="5">
    <source>
        <dbReference type="SMART" id="SM00906"/>
    </source>
</evidence>
<keyword evidence="4" id="KW-0472">Membrane</keyword>
<dbReference type="InterPro" id="IPR007219">
    <property type="entry name" value="XnlR_reg_dom"/>
</dbReference>
<comment type="caution">
    <text evidence="6">The sequence shown here is derived from an EMBL/GenBank/DDBJ whole genome shotgun (WGS) entry which is preliminary data.</text>
</comment>
<dbReference type="GO" id="GO:0008270">
    <property type="term" value="F:zinc ion binding"/>
    <property type="evidence" value="ECO:0007669"/>
    <property type="project" value="InterPro"/>
</dbReference>
<feature type="domain" description="Xylanolytic transcriptional activator regulatory" evidence="5">
    <location>
        <begin position="287"/>
        <end position="370"/>
    </location>
</feature>
<reference evidence="6" key="1">
    <citation type="submission" date="2023-03" db="EMBL/GenBank/DDBJ databases">
        <title>Near-Complete genome sequence of Lipomyces tetrasporous NRRL Y-64009, an oleaginous yeast capable of growing on lignocellulosic hydrolysates.</title>
        <authorList>
            <consortium name="Lawrence Berkeley National Laboratory"/>
            <person name="Jagtap S.S."/>
            <person name="Liu J.-J."/>
            <person name="Walukiewicz H.E."/>
            <person name="Pangilinan J."/>
            <person name="Lipzen A."/>
            <person name="Ahrendt S."/>
            <person name="Koriabine M."/>
            <person name="Cobaugh K."/>
            <person name="Salamov A."/>
            <person name="Yoshinaga Y."/>
            <person name="Ng V."/>
            <person name="Daum C."/>
            <person name="Grigoriev I.V."/>
            <person name="Slininger P.J."/>
            <person name="Dien B.S."/>
            <person name="Jin Y.-S."/>
            <person name="Rao C.V."/>
        </authorList>
    </citation>
    <scope>NUCLEOTIDE SEQUENCE</scope>
    <source>
        <strain evidence="6">NRRL Y-64009</strain>
    </source>
</reference>
<sequence length="690" mass="78145">MRQFYSLLSLVFRSSVFFSMALYYFDWTLVMELDLTVQMVSSRYCAMLIAHVSKIENRTDGLRASGRHSQSNHGFYSPQDVDRQDSHRLEESSLSKHIGYSQRSSTCILSTLSQLFEDDESPQPVARTLERGMNPSRWTGFGKLINKLPSASVAQQLVQVFFNEANWYFAVLDQYYFDRLHITWIAFVPSLSNAEDTSRMSLDLLYFPALLFQVLALALQFMPPGMSCGISLGAEDPTACDQLSKKFSDTGVAIIDLLGRQTPTITAVQADLMRCAWLKNSGQGTESWYSLGNAIRQAQELGLHLQADRAEDDRDDMGETLKALWYDEHRKRLWATLFSWESHMALTLGRPRMINAIDCTVTAPIDCDFPLEPARTMFTPTGSNDRPSSYTLQLVKYEVAQKIHRMMSIGATNSRLRDYRVIQSMHDEIVELLNGLPPAMRLETPDLSWDLRCPDLVKQRLQISIVANSFLMALHRPHASGNVTSRLSAIEAALQVLDASHQLFERSQKHHHKIYTLVFHTIDAGIFLSAAARHPAIASGIRGPIYRTLDQAVARLRVLKERNSVAYFGEQVLIRCFQKLRQSSKNQGDVVAQLLQSEQLHRGGGYDPTLGRGADNDQVNEMFTSDHGPTLRDSEVNAALDYDQWNGRDLFAEVTNARVHTAVWLEHMDMMSSLDFGVQDNDFAWDTLFQ</sequence>
<dbReference type="AlphaFoldDB" id="A0AAD7VPE2"/>
<dbReference type="RefSeq" id="XP_056041152.1">
    <property type="nucleotide sequence ID" value="XM_056188420.1"/>
</dbReference>
<evidence type="ECO:0000256" key="4">
    <source>
        <dbReference type="SAM" id="Phobius"/>
    </source>
</evidence>
<keyword evidence="7" id="KW-1185">Reference proteome</keyword>
<dbReference type="GO" id="GO:0006351">
    <property type="term" value="P:DNA-templated transcription"/>
    <property type="evidence" value="ECO:0007669"/>
    <property type="project" value="InterPro"/>
</dbReference>
<evidence type="ECO:0000313" key="6">
    <source>
        <dbReference type="EMBL" id="KAJ8097702.1"/>
    </source>
</evidence>
<dbReference type="CDD" id="cd12148">
    <property type="entry name" value="fungal_TF_MHR"/>
    <property type="match status" value="1"/>
</dbReference>
<keyword evidence="2" id="KW-0539">Nucleus</keyword>
<dbReference type="InterPro" id="IPR050613">
    <property type="entry name" value="Sec_Metabolite_Reg"/>
</dbReference>
<comment type="subcellular location">
    <subcellularLocation>
        <location evidence="1">Nucleus</location>
    </subcellularLocation>
</comment>
<dbReference type="GO" id="GO:0003677">
    <property type="term" value="F:DNA binding"/>
    <property type="evidence" value="ECO:0007669"/>
    <property type="project" value="InterPro"/>
</dbReference>
<gene>
    <name evidence="6" type="ORF">POJ06DRAFT_259790</name>
</gene>
<protein>
    <submittedName>
        <fullName evidence="6">Fungal-specific transcription factor domain-containing protein</fullName>
    </submittedName>
</protein>
<dbReference type="SMART" id="SM00906">
    <property type="entry name" value="Fungal_trans"/>
    <property type="match status" value="1"/>
</dbReference>
<dbReference type="GeneID" id="80883586"/>
<feature type="transmembrane region" description="Helical" evidence="4">
    <location>
        <begin position="6"/>
        <end position="25"/>
    </location>
</feature>
<dbReference type="PANTHER" id="PTHR31001:SF87">
    <property type="entry name" value="COL-21"/>
    <property type="match status" value="1"/>
</dbReference>
<dbReference type="GO" id="GO:0005634">
    <property type="term" value="C:nucleus"/>
    <property type="evidence" value="ECO:0007669"/>
    <property type="project" value="UniProtKB-SubCell"/>
</dbReference>
<dbReference type="Proteomes" id="UP001217417">
    <property type="component" value="Unassembled WGS sequence"/>
</dbReference>
<dbReference type="EMBL" id="JARPMG010000010">
    <property type="protein sequence ID" value="KAJ8097702.1"/>
    <property type="molecule type" value="Genomic_DNA"/>
</dbReference>